<feature type="domain" description="GH29D-like beta-sandwich" evidence="3">
    <location>
        <begin position="2088"/>
        <end position="2145"/>
    </location>
</feature>
<dbReference type="PANTHER" id="PTHR22870:SF466">
    <property type="entry name" value="ANKYRIN REPEAT-CONTAINING PROTEIN"/>
    <property type="match status" value="1"/>
</dbReference>
<dbReference type="PANTHER" id="PTHR22870">
    <property type="entry name" value="REGULATOR OF CHROMOSOME CONDENSATION"/>
    <property type="match status" value="1"/>
</dbReference>
<keyword evidence="1" id="KW-0677">Repeat</keyword>
<dbReference type="Pfam" id="PF12733">
    <property type="entry name" value="Cadherin-like"/>
    <property type="match status" value="1"/>
</dbReference>
<sequence>MPILQTAAHHRLSSAGNSRIIRFFPLLLCMLFLSFTLALLPSAAYAYGTSGSNAVYKAVSASYSHTAAVRSDGTLWTWGSNSNGQLGYAVTGTDQRSPKPVEELSDIVSVATGGNPDTGSAFTVAIDASGRVYAAGSNDKGQLGDGTTIGRASFYPVKGNNGLDLIVPNGKLAAGFDFAGVLNEDGAAWTWGDNEFGQLGNQDPTAANHWAVLVKTDEANELRGITQLSLGGQHGLALVQGGDTGTVYSWGRNNRGQLGTDAPLDNNSIYAGAIGTSFADKSVSMIAAGSYHSIAYSASEGERVWSWGDNTRNQLGIGIDWITVGYPWFEGTYSPIPRPVQFNYGPGYSLFKAPAAIAAGGEQIVILDNLDGIAGLEYVEGNKGWPVQRDLPAGMGEVVAVAAGYQQTFALTADGKLWGKGTNDHGQLGLGDKGPAFAPEFVPTLFPLLSELKSLTAAEGALEPAFKHYEHEYILNVGGEADHVNLSASAYFSNAVQIKIGETIYPGNQFSTPVPVQYGSNMITVQVIGSDHSTTDYILVINRAAPDSTDLDQIISAASLTYANTSEGILPWQYRPGSRAALQTAIVAAQTVRDNSGSTQSDLDKARDALLQAMTVFAGQLSPSRGPIVSLLGQAEELRGHAVEWQYEPGSITALQTAIVTAIAVRDNELSSQAELEAAAAALQTAIFVFKAKELPSIPVIFFDFESGDGRFADMEASGAWTHAALASGDLQAHSGSKAWALNLSGQLSDERSSTLISGPLDLRSDNVQGFKLSWWQYNVPGFEYTNVPSVSKDGGKTWELMPVNYVKAGEWAKRSITLDPSYAVSNVKFKIETATSRLVPVAMLIDDVKIERYTTDINQLIASAQNLYQASVEGMEPGQFVSGSKAMLQQAISAAIIVRDSSPGIEAADAAVTALKKALQDFLTYKYAPGVIYSSDFESSPGGFETSGSPSWQYGTPATGPQAAHSGNKVWGTNLYGLYADNQDSYLTSPPIDLSSAAGAAGTDGTDGKLTLSWWQWVDIEQGYDFIEVAASKDGGASWSEALLSESGGESKWVLRKIILDSSYAVPDFRFQFHFSSDDSVTKTGVFLDDAAISILDTSSLADEIGQAQQLLGSSQEGNAAGYYEVGAKASLNAALIIAQSEIAKPLQYQKKLDDAIAAIQQAIAQFKTKLKQPNMLFHTDFETNNGGFTTTGTNSSWAYGTPGSGPAQAASGTKLWATNLSGNFNSGENSVLVSPPIPAAAADAWKLSVSWMQWVDIPSCCGSIKVEASKDGGASWQTVFSHTRDEVTDPLSAPIMNSVWQPMQVDLDPSYLVSDLRVRFHFQWGYSKAPGWYIDNVGVAAYPKDLGFTVMQAESLLAHSSEGTGTATYPAGSKAVLQQQVDSAKIVLLHAGATPDQLQSAQSVLNEAIAQFRSKFITGSLHQVAKGSYVTAGGKKWLVWEPGQNGLLLGMEHVREIGDKVWSYAADTSPGLPPSTYNTYNPAKEGTLANYLNGAFFDSLNSQKDWIVSKSWNVRDESNTVVYGTGSVDAKVGLLTVAQYKALSDYPEYGGDHTLNHEEWGRYPSYPWWLITPKSEEDGGRYIHLVDISGSIDYDSAQHEYAVRPTIYLNDSIGVVGGSGTADAPYQLADLSGNKDLTNLTSSHGTVMPTAEGGYRVEVPSVVNSVYLNWNISPFARIGSVTNAVYDPAGWFVSLPKPGDQREVTVTVIASNQTETHYKITIVRAADAGDPANTSLTLVSNTGLVENTGANSFQIKVPNETTTVLLTPTVHPAALVSLINGSVTGAVYSGGIIQVPQLMTGSNTFGIKVSTPVTDSFYAVNIIRAAPDGQGGNGTDVTKVMSGAVEALRSGNQFSFHFNSVTQSVYFTIQPAEASAQFKYAGGTVTGATYRMKGSSFEIYAPTLQIGTNQLLFKVISADGTKEQAYTILAIVDGASGEAQLGQPIPVSASYPAVKFRNGVAVDLTGVALGPNAILEANDSTDPYDTSILKAAGPVMAFTLKGAAVDRNHPVRLEFPVISGADNNRVGIFYYNDQAHKWEYQPTAISADGRASAYVSHFSTYGVFQANRVEPVQASEVRLPNGESVITLTTATTGTDVKIYYTLDNSAPTASSLIYNPADRPKLAANRTLKAFAAKPGMLDSIPVSVTAGRDDSVFDISYILKQIVEKRDSDGLPGFTRADVLYWLSMIQPKIVVPVSANQPQ</sequence>
<dbReference type="Gene3D" id="2.130.10.30">
    <property type="entry name" value="Regulator of chromosome condensation 1/beta-lactamase-inhibitor protein II"/>
    <property type="match status" value="3"/>
</dbReference>
<organism evidence="5 6">
    <name type="scientific">Paenibacillus piri</name>
    <dbReference type="NCBI Taxonomy" id="2547395"/>
    <lineage>
        <taxon>Bacteria</taxon>
        <taxon>Bacillati</taxon>
        <taxon>Bacillota</taxon>
        <taxon>Bacilli</taxon>
        <taxon>Bacillales</taxon>
        <taxon>Paenibacillaceae</taxon>
        <taxon>Paenibacillus</taxon>
    </lineage>
</organism>
<dbReference type="SUPFAM" id="SSF50985">
    <property type="entry name" value="RCC1/BLIP-II"/>
    <property type="match status" value="1"/>
</dbReference>
<evidence type="ECO:0000259" key="2">
    <source>
        <dbReference type="Pfam" id="PF12733"/>
    </source>
</evidence>
<dbReference type="InterPro" id="IPR051210">
    <property type="entry name" value="Ub_ligase/GEF_domain"/>
</dbReference>
<dbReference type="Pfam" id="PF13290">
    <property type="entry name" value="CHB_HEX_C_1"/>
    <property type="match status" value="1"/>
</dbReference>
<dbReference type="PRINTS" id="PR00633">
    <property type="entry name" value="RCCNDNSATION"/>
</dbReference>
<gene>
    <name evidence="5" type="ORF">E1757_14740</name>
</gene>
<protein>
    <submittedName>
        <fullName evidence="5">Uncharacterized protein</fullName>
    </submittedName>
</protein>
<evidence type="ECO:0000313" key="5">
    <source>
        <dbReference type="EMBL" id="TDF97096.1"/>
    </source>
</evidence>
<name>A0A4R5KNG1_9BACL</name>
<feature type="domain" description="RCC1-like" evidence="4">
    <location>
        <begin position="55"/>
        <end position="318"/>
    </location>
</feature>
<reference evidence="5 6" key="1">
    <citation type="submission" date="2019-03" db="EMBL/GenBank/DDBJ databases">
        <title>This is whole genome sequence of Paenibacillus sp MS74 strain.</title>
        <authorList>
            <person name="Trinh H.N."/>
        </authorList>
    </citation>
    <scope>NUCLEOTIDE SEQUENCE [LARGE SCALE GENOMIC DNA]</scope>
    <source>
        <strain evidence="5 6">MS74</strain>
    </source>
</reference>
<feature type="domain" description="Cadherin-like beta-sandwich-like" evidence="2">
    <location>
        <begin position="453"/>
        <end position="543"/>
    </location>
</feature>
<dbReference type="InterPro" id="IPR058923">
    <property type="entry name" value="RCC1-like_dom"/>
</dbReference>
<comment type="caution">
    <text evidence="5">The sequence shown here is derived from an EMBL/GenBank/DDBJ whole genome shotgun (WGS) entry which is preliminary data.</text>
</comment>
<dbReference type="Gene3D" id="1.20.1270.90">
    <property type="entry name" value="AF1782-like"/>
    <property type="match status" value="5"/>
</dbReference>
<dbReference type="OrthoDB" id="27389at2"/>
<dbReference type="InterPro" id="IPR059177">
    <property type="entry name" value="GH29D-like_dom"/>
</dbReference>
<evidence type="ECO:0000313" key="6">
    <source>
        <dbReference type="Proteomes" id="UP000295636"/>
    </source>
</evidence>
<dbReference type="InterPro" id="IPR013320">
    <property type="entry name" value="ConA-like_dom_sf"/>
</dbReference>
<dbReference type="InterPro" id="IPR025883">
    <property type="entry name" value="Cadherin-like_domain"/>
</dbReference>
<dbReference type="InterPro" id="IPR000408">
    <property type="entry name" value="Reg_chr_condens"/>
</dbReference>
<dbReference type="Pfam" id="PF25390">
    <property type="entry name" value="WD40_RLD"/>
    <property type="match status" value="1"/>
</dbReference>
<dbReference type="Gene3D" id="2.60.120.260">
    <property type="entry name" value="Galactose-binding domain-like"/>
    <property type="match status" value="2"/>
</dbReference>
<evidence type="ECO:0000256" key="1">
    <source>
        <dbReference type="ARBA" id="ARBA00022737"/>
    </source>
</evidence>
<dbReference type="Proteomes" id="UP000295636">
    <property type="component" value="Unassembled WGS sequence"/>
</dbReference>
<proteinExistence type="predicted"/>
<dbReference type="Pfam" id="PF13540">
    <property type="entry name" value="RCC1_2"/>
    <property type="match status" value="1"/>
</dbReference>
<dbReference type="EMBL" id="SMRT01000006">
    <property type="protein sequence ID" value="TDF97096.1"/>
    <property type="molecule type" value="Genomic_DNA"/>
</dbReference>
<accession>A0A4R5KNG1</accession>
<dbReference type="InterPro" id="IPR009091">
    <property type="entry name" value="RCC1/BLIP-II"/>
</dbReference>
<dbReference type="SUPFAM" id="SSF49899">
    <property type="entry name" value="Concanavalin A-like lectins/glucanases"/>
    <property type="match status" value="1"/>
</dbReference>
<dbReference type="PROSITE" id="PS50012">
    <property type="entry name" value="RCC1_3"/>
    <property type="match status" value="5"/>
</dbReference>
<dbReference type="RefSeq" id="WP_133229329.1">
    <property type="nucleotide sequence ID" value="NZ_SMRT01000006.1"/>
</dbReference>
<evidence type="ECO:0000259" key="3">
    <source>
        <dbReference type="Pfam" id="PF13290"/>
    </source>
</evidence>
<evidence type="ECO:0000259" key="4">
    <source>
        <dbReference type="Pfam" id="PF25390"/>
    </source>
</evidence>
<keyword evidence="6" id="KW-1185">Reference proteome</keyword>